<dbReference type="InterPro" id="IPR036962">
    <property type="entry name" value="Glyco_hydro_3_N_sf"/>
</dbReference>
<feature type="domain" description="Fibronectin type III-like" evidence="4">
    <location>
        <begin position="699"/>
        <end position="768"/>
    </location>
</feature>
<dbReference type="Gene3D" id="3.40.50.1700">
    <property type="entry name" value="Glycoside hydrolase family 3 C-terminal domain"/>
    <property type="match status" value="1"/>
</dbReference>
<sequence>MAIPEDLAELIGRLTLEQKVAQLGGIALPGLLAPGPAGTPELDTDRIAELCPHGVGHLSLAWFLGQDADSLRDALAQVQRAVREASPFGIGGLVHFEGINGFLHAAGEQFPTAWAQAATWDPELARQASSVTAAHMRDLGVQLVFAPVMDLSRDPRWGRVHETYGEDPELAARFSVAFVQGIQGAPDEDGGSELLATGKHFLGFGASEGGLNMATTQLGRRALVDEYAEPFRRAVAEAGLSVVMNAYNDIDGVPATANHWLLTTLLREELGFSGMTVSDYDSVTMLRTRYRTAATPGEAAAQAVTAGLDVELPHAVNYPDLVAEVTAGRVDEKLIDQAVARVLAVKARTGLIPGFGTPAQARPVGPDRTKAATIRQAVAARGTVLLHNDGTLPLAAEQHRIVVTGPAADELRVHFGAYTSVAAAEMPAAIKAVRMGEVPGVDPTTFASTDVVSTPLPTLQPQFEDMARALHPEASTVWEALRHTGAKAEYVSLGSFTPKDAQPLDSGTIDAAVAEADVIVAVVGERSGRVGGNTAGEGRSSVSPSLPGDQEDLVDLLAATGKPVVTVVVSGRPLLLDRVVRASAAVLLAPLLGEEAGPAIASVLLGATNPSGKLPATFPRHLGQIPAYHGHRHGSGYDHPAGENYRYVDLPDQAPLFPFGHGLSYTGFEVTPAGAAEVGEGMLHVPVEVANTGDREGETVVQLYARDEHAGVVRPVRQLLDFRRLALAAGESADLVLQAPLERLAYTLSDGRRGCEAGEVTLLAGLSSDDIRCTATVSVPAVFGVSGTRP</sequence>
<dbReference type="InterPro" id="IPR036881">
    <property type="entry name" value="Glyco_hydro_3_C_sf"/>
</dbReference>
<evidence type="ECO:0000313" key="5">
    <source>
        <dbReference type="EMBL" id="MEU9350635.1"/>
    </source>
</evidence>
<dbReference type="SUPFAM" id="SSF51445">
    <property type="entry name" value="(Trans)glycosidases"/>
    <property type="match status" value="1"/>
</dbReference>
<feature type="region of interest" description="Disordered" evidence="3">
    <location>
        <begin position="529"/>
        <end position="548"/>
    </location>
</feature>
<dbReference type="GO" id="GO:0016787">
    <property type="term" value="F:hydrolase activity"/>
    <property type="evidence" value="ECO:0007669"/>
    <property type="project" value="UniProtKB-KW"/>
</dbReference>
<dbReference type="Pfam" id="PF14310">
    <property type="entry name" value="Fn3-like"/>
    <property type="match status" value="1"/>
</dbReference>
<reference evidence="5 6" key="1">
    <citation type="submission" date="2024-06" db="EMBL/GenBank/DDBJ databases">
        <title>The Natural Products Discovery Center: Release of the First 8490 Sequenced Strains for Exploring Actinobacteria Biosynthetic Diversity.</title>
        <authorList>
            <person name="Kalkreuter E."/>
            <person name="Kautsar S.A."/>
            <person name="Yang D."/>
            <person name="Bader C.D."/>
            <person name="Teijaro C.N."/>
            <person name="Fluegel L."/>
            <person name="Davis C.M."/>
            <person name="Simpson J.R."/>
            <person name="Lauterbach L."/>
            <person name="Steele A.D."/>
            <person name="Gui C."/>
            <person name="Meng S."/>
            <person name="Li G."/>
            <person name="Viehrig K."/>
            <person name="Ye F."/>
            <person name="Su P."/>
            <person name="Kiefer A.F."/>
            <person name="Nichols A."/>
            <person name="Cepeda A.J."/>
            <person name="Yan W."/>
            <person name="Fan B."/>
            <person name="Jiang Y."/>
            <person name="Adhikari A."/>
            <person name="Zheng C.-J."/>
            <person name="Schuster L."/>
            <person name="Cowan T.M."/>
            <person name="Smanski M.J."/>
            <person name="Chevrette M.G."/>
            <person name="De Carvalho L.P.S."/>
            <person name="Shen B."/>
        </authorList>
    </citation>
    <scope>NUCLEOTIDE SEQUENCE [LARGE SCALE GENOMIC DNA]</scope>
    <source>
        <strain evidence="5 6">NPDC048274</strain>
    </source>
</reference>
<dbReference type="PANTHER" id="PTHR42715:SF10">
    <property type="entry name" value="BETA-GLUCOSIDASE"/>
    <property type="match status" value="1"/>
</dbReference>
<dbReference type="SMART" id="SM01217">
    <property type="entry name" value="Fn3_like"/>
    <property type="match status" value="1"/>
</dbReference>
<evidence type="ECO:0000256" key="3">
    <source>
        <dbReference type="SAM" id="MobiDB-lite"/>
    </source>
</evidence>
<keyword evidence="6" id="KW-1185">Reference proteome</keyword>
<dbReference type="PRINTS" id="PR00133">
    <property type="entry name" value="GLHYDRLASE3"/>
</dbReference>
<dbReference type="InterPro" id="IPR013783">
    <property type="entry name" value="Ig-like_fold"/>
</dbReference>
<organism evidence="5 6">
    <name type="scientific">Streptomyces griseoloalbus</name>
    <dbReference type="NCBI Taxonomy" id="67303"/>
    <lineage>
        <taxon>Bacteria</taxon>
        <taxon>Bacillati</taxon>
        <taxon>Actinomycetota</taxon>
        <taxon>Actinomycetes</taxon>
        <taxon>Kitasatosporales</taxon>
        <taxon>Streptomycetaceae</taxon>
        <taxon>Streptomyces</taxon>
    </lineage>
</organism>
<dbReference type="InterPro" id="IPR017853">
    <property type="entry name" value="GH"/>
</dbReference>
<dbReference type="Gene3D" id="2.60.40.10">
    <property type="entry name" value="Immunoglobulins"/>
    <property type="match status" value="1"/>
</dbReference>
<dbReference type="SUPFAM" id="SSF52279">
    <property type="entry name" value="Beta-D-glucan exohydrolase, C-terminal domain"/>
    <property type="match status" value="1"/>
</dbReference>
<dbReference type="Proteomes" id="UP001551582">
    <property type="component" value="Unassembled WGS sequence"/>
</dbReference>
<evidence type="ECO:0000313" key="6">
    <source>
        <dbReference type="Proteomes" id="UP001551582"/>
    </source>
</evidence>
<dbReference type="InterPro" id="IPR050288">
    <property type="entry name" value="Cellulose_deg_GH3"/>
</dbReference>
<gene>
    <name evidence="5" type="ORF">AB0D65_06325</name>
</gene>
<accession>A0ABV3E0G5</accession>
<evidence type="ECO:0000256" key="1">
    <source>
        <dbReference type="ARBA" id="ARBA00005336"/>
    </source>
</evidence>
<evidence type="ECO:0000259" key="4">
    <source>
        <dbReference type="SMART" id="SM01217"/>
    </source>
</evidence>
<dbReference type="InterPro" id="IPR002772">
    <property type="entry name" value="Glyco_hydro_3_C"/>
</dbReference>
<protein>
    <submittedName>
        <fullName evidence="5">Glycoside hydrolase family 3 N-terminal domain-containing protein</fullName>
    </submittedName>
</protein>
<name>A0ABV3E0G5_9ACTN</name>
<dbReference type="RefSeq" id="WP_359977315.1">
    <property type="nucleotide sequence ID" value="NZ_JBEZLS010000003.1"/>
</dbReference>
<comment type="caution">
    <text evidence="5">The sequence shown here is derived from an EMBL/GenBank/DDBJ whole genome shotgun (WGS) entry which is preliminary data.</text>
</comment>
<proteinExistence type="inferred from homology"/>
<dbReference type="InterPro" id="IPR001764">
    <property type="entry name" value="Glyco_hydro_3_N"/>
</dbReference>
<dbReference type="PANTHER" id="PTHR42715">
    <property type="entry name" value="BETA-GLUCOSIDASE"/>
    <property type="match status" value="1"/>
</dbReference>
<dbReference type="Pfam" id="PF01915">
    <property type="entry name" value="Glyco_hydro_3_C"/>
    <property type="match status" value="1"/>
</dbReference>
<dbReference type="EMBL" id="JBEZLS010000003">
    <property type="protein sequence ID" value="MEU9350635.1"/>
    <property type="molecule type" value="Genomic_DNA"/>
</dbReference>
<keyword evidence="2 5" id="KW-0378">Hydrolase</keyword>
<dbReference type="InterPro" id="IPR026891">
    <property type="entry name" value="Fn3-like"/>
</dbReference>
<dbReference type="Gene3D" id="3.20.20.300">
    <property type="entry name" value="Glycoside hydrolase, family 3, N-terminal domain"/>
    <property type="match status" value="1"/>
</dbReference>
<comment type="similarity">
    <text evidence="1">Belongs to the glycosyl hydrolase 3 family.</text>
</comment>
<evidence type="ECO:0000256" key="2">
    <source>
        <dbReference type="ARBA" id="ARBA00022801"/>
    </source>
</evidence>
<dbReference type="Pfam" id="PF00933">
    <property type="entry name" value="Glyco_hydro_3"/>
    <property type="match status" value="1"/>
</dbReference>